<accession>A0A1X0RVN8</accession>
<dbReference type="SUPFAM" id="SSF117281">
    <property type="entry name" value="Kelch motif"/>
    <property type="match status" value="2"/>
</dbReference>
<keyword evidence="1" id="KW-1133">Transmembrane helix</keyword>
<dbReference type="InterPro" id="IPR015915">
    <property type="entry name" value="Kelch-typ_b-propeller"/>
</dbReference>
<dbReference type="VEuPathDB" id="FungiDB:BCV72DRAFT_306107"/>
<evidence type="ECO:0000313" key="2">
    <source>
        <dbReference type="EMBL" id="ORE15961.1"/>
    </source>
</evidence>
<keyword evidence="1" id="KW-0472">Membrane</keyword>
<dbReference type="AlphaFoldDB" id="A0A1X0RVN8"/>
<dbReference type="EMBL" id="KV921402">
    <property type="protein sequence ID" value="ORE15961.1"/>
    <property type="molecule type" value="Genomic_DNA"/>
</dbReference>
<dbReference type="Gene3D" id="2.120.10.80">
    <property type="entry name" value="Kelch-type beta propeller"/>
    <property type="match status" value="2"/>
</dbReference>
<dbReference type="Proteomes" id="UP000242381">
    <property type="component" value="Unassembled WGS sequence"/>
</dbReference>
<evidence type="ECO:0000256" key="1">
    <source>
        <dbReference type="SAM" id="Phobius"/>
    </source>
</evidence>
<feature type="transmembrane region" description="Helical" evidence="1">
    <location>
        <begin position="412"/>
        <end position="432"/>
    </location>
</feature>
<dbReference type="OMA" id="KWDNITL"/>
<gene>
    <name evidence="2" type="ORF">BCV71DRAFT_228362</name>
</gene>
<protein>
    <submittedName>
        <fullName evidence="2">Galactose oxidase</fullName>
    </submittedName>
</protein>
<reference evidence="2 3" key="1">
    <citation type="journal article" date="2016" name="Proc. Natl. Acad. Sci. U.S.A.">
        <title>Lipid metabolic changes in an early divergent fungus govern the establishment of a mutualistic symbiosis with endobacteria.</title>
        <authorList>
            <person name="Lastovetsky O.A."/>
            <person name="Gaspar M.L."/>
            <person name="Mondo S.J."/>
            <person name="LaButti K.M."/>
            <person name="Sandor L."/>
            <person name="Grigoriev I.V."/>
            <person name="Henry S.A."/>
            <person name="Pawlowska T.E."/>
        </authorList>
    </citation>
    <scope>NUCLEOTIDE SEQUENCE [LARGE SCALE GENOMIC DNA]</scope>
    <source>
        <strain evidence="2 3">ATCC 11559</strain>
    </source>
</reference>
<evidence type="ECO:0000313" key="3">
    <source>
        <dbReference type="Proteomes" id="UP000242381"/>
    </source>
</evidence>
<keyword evidence="1" id="KW-0812">Transmembrane</keyword>
<sequence>MNIHCRLVLSISWYCILASIAIATTLPARIYPACAYLSSKIYCFGGAPDGTPKSADPKIYFLSLDYSSPVPVSSMSVNWEEVPLNNFDPEKRYSPQFTALSDGRRLFINSGDATHLTNNTIIFDSHENAWQKLPDFSEDKQRANGCAVSVPSDTGDTIIVFGGQAIEVSPMVMGNKTDESHAGLPLLNSTIYHTTSQTWAYLSSQINAPLDKIPYEHSATFHPRSGIIYYFGGRNCDSKGYYCNVANLQWGFIFDTKKMTWGRNNYTASVGSQFPSARNGLTTVLAPDSQHIILYGGHNDSEVVPDIMYTLNLNNNKWTQVNIGTDNSDLARSYHSAVLVNTTLFILFGMNRNTVFSTTILAYNVTDVSNIHQLDYYSSGAIGTNITLGQPNTVASSVPLNSHESLSAGAKAGIAVGSTVGAVVIFSALFLYRKKLTKYMQPAVQGPDEQIMDEKKDLDWHSIERQYFELDTPSTTAVAESLYRISAHQQVLSPDTNPGSTHAISKVIEKSQTPNIEATHTMEGSAQTPDASAFHIQRLSQTPDAVTK</sequence>
<name>A0A1X0RVN8_RHIZD</name>
<organism evidence="2 3">
    <name type="scientific">Rhizopus microsporus</name>
    <dbReference type="NCBI Taxonomy" id="58291"/>
    <lineage>
        <taxon>Eukaryota</taxon>
        <taxon>Fungi</taxon>
        <taxon>Fungi incertae sedis</taxon>
        <taxon>Mucoromycota</taxon>
        <taxon>Mucoromycotina</taxon>
        <taxon>Mucoromycetes</taxon>
        <taxon>Mucorales</taxon>
        <taxon>Mucorineae</taxon>
        <taxon>Rhizopodaceae</taxon>
        <taxon>Rhizopus</taxon>
    </lineage>
</organism>
<dbReference type="PANTHER" id="PTHR23244">
    <property type="entry name" value="KELCH REPEAT DOMAIN"/>
    <property type="match status" value="1"/>
</dbReference>
<dbReference type="Pfam" id="PF24681">
    <property type="entry name" value="Kelch_KLHDC2_KLHL20_DRC7"/>
    <property type="match status" value="1"/>
</dbReference>
<proteinExistence type="predicted"/>